<protein>
    <recommendedName>
        <fullName evidence="4">DUF5057 domain-containing protein</fullName>
    </recommendedName>
</protein>
<evidence type="ECO:0000313" key="2">
    <source>
        <dbReference type="EMBL" id="RSU08543.1"/>
    </source>
</evidence>
<dbReference type="EMBL" id="NGJZ01000001">
    <property type="protein sequence ID" value="RSU08543.1"/>
    <property type="molecule type" value="Genomic_DNA"/>
</dbReference>
<gene>
    <name evidence="2" type="ORF">CBF30_04730</name>
</gene>
<dbReference type="OrthoDB" id="2171190at2"/>
<proteinExistence type="predicted"/>
<sequence>MIFKIFFKKRMFLIAILSFFCIGGAYAQASSVIREQDFRLKVQNQWDKTAKKSFAKLEWDTIPNMAGGGYTLYQSEDGNHWEAKSTKYGQAIKVLNVFPDVARSNTLKTWMDGLGLKDRYGNNLIQVTAVSLGNFNSDPVRYLKNNNDYMYDVIMFGSWDWNANRDLVQRSADELQYFINSGRGVLFGHDTITGQRQSNGAYHNYFNRFAAQLGFTLSTTATGSTRVKVKNDGYMMKYPFELANSVVLTTPISHSFGQLFDPSRGGTIWLEYETSSITWGSIFTNEQNMTSNFYLATNKNLGMIQTGHSNGASTVDERKILANTLYNLAQVTMDSKADDYTVKDTVRPDKPKITYMTGDQDNFRARIEANDTGKRYQWFVEADTKDRGILRSDRVEEEIKSDIQGYIYKVDDSPVSSVPIERNEYGEVTNIQLSVNPDSIKYSFLEGLNGTSNHRYLHAVAVDRANNVSETTHVKLKDLMPFVLITKNYQDEFGKEIRSTEVQRVYKDSQFVLLPSVIPGYRIKGYQLDEGVLVPLKNTDIIRMDKVVENHRFNLVYTQKIRLVVRQVVQSLHPDIVEPFYGLMNVSTGKKESQQRLKTALVGKSSKSSENLTESSYSFWRTTDKEIFEVEPVIPMYYRITQSTVNKDGFKGEQVLATSAQKFSLDYSKADTYYVTVYLDARGLHTNRPALYSRQLFQENIKIK</sequence>
<reference evidence="2 3" key="1">
    <citation type="submission" date="2017-05" db="EMBL/GenBank/DDBJ databases">
        <title>Vagococcus spp. assemblies.</title>
        <authorList>
            <person name="Gulvik C.A."/>
        </authorList>
    </citation>
    <scope>NUCLEOTIDE SEQUENCE [LARGE SCALE GENOMIC DNA]</scope>
    <source>
        <strain evidence="2 3">DSM 24756</strain>
    </source>
</reference>
<dbReference type="Proteomes" id="UP000288669">
    <property type="component" value="Unassembled WGS sequence"/>
</dbReference>
<name>A0A430AKK1_9ENTE</name>
<keyword evidence="1" id="KW-0732">Signal</keyword>
<dbReference type="AlphaFoldDB" id="A0A430AKK1"/>
<feature type="chain" id="PRO_5019018200" description="DUF5057 domain-containing protein" evidence="1">
    <location>
        <begin position="28"/>
        <end position="704"/>
    </location>
</feature>
<organism evidence="2 3">
    <name type="scientific">Vagococcus entomophilus</name>
    <dbReference type="NCBI Taxonomy" id="1160095"/>
    <lineage>
        <taxon>Bacteria</taxon>
        <taxon>Bacillati</taxon>
        <taxon>Bacillota</taxon>
        <taxon>Bacilli</taxon>
        <taxon>Lactobacillales</taxon>
        <taxon>Enterococcaceae</taxon>
        <taxon>Vagococcus</taxon>
    </lineage>
</organism>
<evidence type="ECO:0000313" key="3">
    <source>
        <dbReference type="Proteomes" id="UP000288669"/>
    </source>
</evidence>
<evidence type="ECO:0000256" key="1">
    <source>
        <dbReference type="SAM" id="SignalP"/>
    </source>
</evidence>
<keyword evidence="3" id="KW-1185">Reference proteome</keyword>
<accession>A0A430AKK1</accession>
<evidence type="ECO:0008006" key="4">
    <source>
        <dbReference type="Google" id="ProtNLM"/>
    </source>
</evidence>
<feature type="signal peptide" evidence="1">
    <location>
        <begin position="1"/>
        <end position="27"/>
    </location>
</feature>
<dbReference type="RefSeq" id="WP_126823236.1">
    <property type="nucleotide sequence ID" value="NZ_JBHLWU010000001.1"/>
</dbReference>
<comment type="caution">
    <text evidence="2">The sequence shown here is derived from an EMBL/GenBank/DDBJ whole genome shotgun (WGS) entry which is preliminary data.</text>
</comment>